<sequence>MIWIRMLAYRVRICLCYQPHAVASCPSSSRPPTGERRRKQCVIVGVVRGIVASKNEYAFAPSLKTPGQRTTERAYRLTRALALSPQPMEAGIGSREHRSGRCRSSRFAGV</sequence>
<keyword evidence="4" id="KW-1185">Reference proteome</keyword>
<keyword evidence="2" id="KW-0732">Signal</keyword>
<accession>A0AAN6URQ9</accession>
<dbReference type="PROSITE" id="PS51257">
    <property type="entry name" value="PROKAR_LIPOPROTEIN"/>
    <property type="match status" value="1"/>
</dbReference>
<protein>
    <recommendedName>
        <fullName evidence="5">Secreted protein</fullName>
    </recommendedName>
</protein>
<reference evidence="3" key="1">
    <citation type="journal article" date="2023" name="Mol. Phylogenet. Evol.">
        <title>Genome-scale phylogeny and comparative genomics of the fungal order Sordariales.</title>
        <authorList>
            <person name="Hensen N."/>
            <person name="Bonometti L."/>
            <person name="Westerberg I."/>
            <person name="Brannstrom I.O."/>
            <person name="Guillou S."/>
            <person name="Cros-Aarteil S."/>
            <person name="Calhoun S."/>
            <person name="Haridas S."/>
            <person name="Kuo A."/>
            <person name="Mondo S."/>
            <person name="Pangilinan J."/>
            <person name="Riley R."/>
            <person name="LaButti K."/>
            <person name="Andreopoulos B."/>
            <person name="Lipzen A."/>
            <person name="Chen C."/>
            <person name="Yan M."/>
            <person name="Daum C."/>
            <person name="Ng V."/>
            <person name="Clum A."/>
            <person name="Steindorff A."/>
            <person name="Ohm R.A."/>
            <person name="Martin F."/>
            <person name="Silar P."/>
            <person name="Natvig D.O."/>
            <person name="Lalanne C."/>
            <person name="Gautier V."/>
            <person name="Ament-Velasquez S.L."/>
            <person name="Kruys A."/>
            <person name="Hutchinson M.I."/>
            <person name="Powell A.J."/>
            <person name="Barry K."/>
            <person name="Miller A.N."/>
            <person name="Grigoriev I.V."/>
            <person name="Debuchy R."/>
            <person name="Gladieux P."/>
            <person name="Hiltunen Thoren M."/>
            <person name="Johannesson H."/>
        </authorList>
    </citation>
    <scope>NUCLEOTIDE SEQUENCE</scope>
    <source>
        <strain evidence="3">CBS 123565</strain>
    </source>
</reference>
<evidence type="ECO:0000313" key="3">
    <source>
        <dbReference type="EMBL" id="KAK4137997.1"/>
    </source>
</evidence>
<name>A0AAN6URQ9_9PEZI</name>
<dbReference type="EMBL" id="MU853402">
    <property type="protein sequence ID" value="KAK4137997.1"/>
    <property type="molecule type" value="Genomic_DNA"/>
</dbReference>
<evidence type="ECO:0000313" key="4">
    <source>
        <dbReference type="Proteomes" id="UP001304895"/>
    </source>
</evidence>
<gene>
    <name evidence="3" type="ORF">BT67DRAFT_127805</name>
</gene>
<feature type="region of interest" description="Disordered" evidence="1">
    <location>
        <begin position="87"/>
        <end position="110"/>
    </location>
</feature>
<proteinExistence type="predicted"/>
<evidence type="ECO:0000256" key="2">
    <source>
        <dbReference type="SAM" id="SignalP"/>
    </source>
</evidence>
<organism evidence="3 4">
    <name type="scientific">Trichocladium antarcticum</name>
    <dbReference type="NCBI Taxonomy" id="1450529"/>
    <lineage>
        <taxon>Eukaryota</taxon>
        <taxon>Fungi</taxon>
        <taxon>Dikarya</taxon>
        <taxon>Ascomycota</taxon>
        <taxon>Pezizomycotina</taxon>
        <taxon>Sordariomycetes</taxon>
        <taxon>Sordariomycetidae</taxon>
        <taxon>Sordariales</taxon>
        <taxon>Chaetomiaceae</taxon>
        <taxon>Trichocladium</taxon>
    </lineage>
</organism>
<feature type="chain" id="PRO_5042882107" description="Secreted protein" evidence="2">
    <location>
        <begin position="17"/>
        <end position="110"/>
    </location>
</feature>
<evidence type="ECO:0000256" key="1">
    <source>
        <dbReference type="SAM" id="MobiDB-lite"/>
    </source>
</evidence>
<dbReference type="AlphaFoldDB" id="A0AAN6URQ9"/>
<reference evidence="3" key="2">
    <citation type="submission" date="2023-05" db="EMBL/GenBank/DDBJ databases">
        <authorList>
            <consortium name="Lawrence Berkeley National Laboratory"/>
            <person name="Steindorff A."/>
            <person name="Hensen N."/>
            <person name="Bonometti L."/>
            <person name="Westerberg I."/>
            <person name="Brannstrom I.O."/>
            <person name="Guillou S."/>
            <person name="Cros-Aarteil S."/>
            <person name="Calhoun S."/>
            <person name="Haridas S."/>
            <person name="Kuo A."/>
            <person name="Mondo S."/>
            <person name="Pangilinan J."/>
            <person name="Riley R."/>
            <person name="Labutti K."/>
            <person name="Andreopoulos B."/>
            <person name="Lipzen A."/>
            <person name="Chen C."/>
            <person name="Yanf M."/>
            <person name="Daum C."/>
            <person name="Ng V."/>
            <person name="Clum A."/>
            <person name="Ohm R."/>
            <person name="Martin F."/>
            <person name="Silar P."/>
            <person name="Natvig D."/>
            <person name="Lalanne C."/>
            <person name="Gautier V."/>
            <person name="Ament-Velasquez S.L."/>
            <person name="Kruys A."/>
            <person name="Hutchinson M.I."/>
            <person name="Powell A.J."/>
            <person name="Barry K."/>
            <person name="Miller A.N."/>
            <person name="Grigoriev I.V."/>
            <person name="Debuchy R."/>
            <person name="Gladieux P."/>
            <person name="Thoren M.H."/>
            <person name="Johannesson H."/>
        </authorList>
    </citation>
    <scope>NUCLEOTIDE SEQUENCE</scope>
    <source>
        <strain evidence="3">CBS 123565</strain>
    </source>
</reference>
<dbReference type="Proteomes" id="UP001304895">
    <property type="component" value="Unassembled WGS sequence"/>
</dbReference>
<comment type="caution">
    <text evidence="3">The sequence shown here is derived from an EMBL/GenBank/DDBJ whole genome shotgun (WGS) entry which is preliminary data.</text>
</comment>
<evidence type="ECO:0008006" key="5">
    <source>
        <dbReference type="Google" id="ProtNLM"/>
    </source>
</evidence>
<feature type="signal peptide" evidence="2">
    <location>
        <begin position="1"/>
        <end position="16"/>
    </location>
</feature>